<name>A0A010ZS49_9ACTN</name>
<keyword evidence="1" id="KW-0805">Transcription regulation</keyword>
<evidence type="ECO:0000313" key="5">
    <source>
        <dbReference type="EMBL" id="EXG81494.1"/>
    </source>
</evidence>
<keyword evidence="3" id="KW-0804">Transcription</keyword>
<dbReference type="SMART" id="SM00895">
    <property type="entry name" value="FCD"/>
    <property type="match status" value="1"/>
</dbReference>
<dbReference type="EMBL" id="JFBT01000001">
    <property type="protein sequence ID" value="EXG81494.1"/>
    <property type="molecule type" value="Genomic_DNA"/>
</dbReference>
<comment type="caution">
    <text evidence="5">The sequence shown here is derived from an EMBL/GenBank/DDBJ whole genome shotgun (WGS) entry which is preliminary data.</text>
</comment>
<dbReference type="SMART" id="SM00345">
    <property type="entry name" value="HTH_GNTR"/>
    <property type="match status" value="1"/>
</dbReference>
<keyword evidence="6" id="KW-1185">Reference proteome</keyword>
<dbReference type="AlphaFoldDB" id="A0A010ZS49"/>
<accession>A0A010ZS49</accession>
<dbReference type="SUPFAM" id="SSF46785">
    <property type="entry name" value="Winged helix' DNA-binding domain"/>
    <property type="match status" value="1"/>
</dbReference>
<organism evidence="5 6">
    <name type="scientific">Cryptosporangium arvum DSM 44712</name>
    <dbReference type="NCBI Taxonomy" id="927661"/>
    <lineage>
        <taxon>Bacteria</taxon>
        <taxon>Bacillati</taxon>
        <taxon>Actinomycetota</taxon>
        <taxon>Actinomycetes</taxon>
        <taxon>Cryptosporangiales</taxon>
        <taxon>Cryptosporangiaceae</taxon>
        <taxon>Cryptosporangium</taxon>
    </lineage>
</organism>
<evidence type="ECO:0000259" key="4">
    <source>
        <dbReference type="PROSITE" id="PS50949"/>
    </source>
</evidence>
<dbReference type="InterPro" id="IPR036388">
    <property type="entry name" value="WH-like_DNA-bd_sf"/>
</dbReference>
<reference evidence="5 6" key="1">
    <citation type="submission" date="2013-07" db="EMBL/GenBank/DDBJ databases">
        <authorList>
            <consortium name="DOE Joint Genome Institute"/>
            <person name="Eisen J."/>
            <person name="Huntemann M."/>
            <person name="Han J."/>
            <person name="Chen A."/>
            <person name="Kyrpides N."/>
            <person name="Mavromatis K."/>
            <person name="Markowitz V."/>
            <person name="Palaniappan K."/>
            <person name="Ivanova N."/>
            <person name="Schaumberg A."/>
            <person name="Pati A."/>
            <person name="Liolios K."/>
            <person name="Nordberg H.P."/>
            <person name="Cantor M.N."/>
            <person name="Hua S.X."/>
            <person name="Woyke T."/>
        </authorList>
    </citation>
    <scope>NUCLEOTIDE SEQUENCE [LARGE SCALE GENOMIC DNA]</scope>
    <source>
        <strain evidence="5 6">DSM 44712</strain>
    </source>
</reference>
<evidence type="ECO:0000256" key="2">
    <source>
        <dbReference type="ARBA" id="ARBA00023125"/>
    </source>
</evidence>
<protein>
    <submittedName>
        <fullName evidence="5">Transcriptional regulator</fullName>
    </submittedName>
</protein>
<dbReference type="PANTHER" id="PTHR43537">
    <property type="entry name" value="TRANSCRIPTIONAL REGULATOR, GNTR FAMILY"/>
    <property type="match status" value="1"/>
</dbReference>
<dbReference type="HOGENOM" id="CLU_017584_5_0_11"/>
<gene>
    <name evidence="5" type="ORF">CryarDRAFT_2609</name>
</gene>
<dbReference type="OrthoDB" id="5182935at2"/>
<sequence length="235" mass="25599">MAPKRRHSYFAGKVTAIPGASQAEVLNELRRVILAGEVPPGVQIPVGDVAERFGISPIPVRESLMTLIGEGLVDHRPRSGYTVAQLTLAELREVYVVRRVLEAAALAAAVVAADHADDVRAAEALAALERAVTDDDSAGYHRESRRFHMALLAPAGMQRLRYVLESAWNVTEPCRPMAYIGVEERTALHADHHAMLDAFTARDAKLLLDISATHHHRLENSIADLPPETGLFATP</sequence>
<dbReference type="Proteomes" id="UP000021053">
    <property type="component" value="Unassembled WGS sequence"/>
</dbReference>
<proteinExistence type="predicted"/>
<dbReference type="PANTHER" id="PTHR43537:SF5">
    <property type="entry name" value="UXU OPERON TRANSCRIPTIONAL REGULATOR"/>
    <property type="match status" value="1"/>
</dbReference>
<dbReference type="GO" id="GO:0003677">
    <property type="term" value="F:DNA binding"/>
    <property type="evidence" value="ECO:0007669"/>
    <property type="project" value="UniProtKB-KW"/>
</dbReference>
<dbReference type="InterPro" id="IPR008920">
    <property type="entry name" value="TF_FadR/GntR_C"/>
</dbReference>
<dbReference type="InterPro" id="IPR011711">
    <property type="entry name" value="GntR_C"/>
</dbReference>
<dbReference type="InterPro" id="IPR000524">
    <property type="entry name" value="Tscrpt_reg_HTH_GntR"/>
</dbReference>
<dbReference type="SUPFAM" id="SSF48008">
    <property type="entry name" value="GntR ligand-binding domain-like"/>
    <property type="match status" value="1"/>
</dbReference>
<dbReference type="InterPro" id="IPR036390">
    <property type="entry name" value="WH_DNA-bd_sf"/>
</dbReference>
<dbReference type="GO" id="GO:0003700">
    <property type="term" value="F:DNA-binding transcription factor activity"/>
    <property type="evidence" value="ECO:0007669"/>
    <property type="project" value="InterPro"/>
</dbReference>
<dbReference type="RefSeq" id="WP_035850828.1">
    <property type="nucleotide sequence ID" value="NZ_KK073874.1"/>
</dbReference>
<evidence type="ECO:0000256" key="1">
    <source>
        <dbReference type="ARBA" id="ARBA00023015"/>
    </source>
</evidence>
<dbReference type="Pfam" id="PF07729">
    <property type="entry name" value="FCD"/>
    <property type="match status" value="1"/>
</dbReference>
<dbReference type="PROSITE" id="PS50949">
    <property type="entry name" value="HTH_GNTR"/>
    <property type="match status" value="1"/>
</dbReference>
<keyword evidence="2" id="KW-0238">DNA-binding</keyword>
<dbReference type="CDD" id="cd07377">
    <property type="entry name" value="WHTH_GntR"/>
    <property type="match status" value="1"/>
</dbReference>
<dbReference type="Gene3D" id="1.10.10.10">
    <property type="entry name" value="Winged helix-like DNA-binding domain superfamily/Winged helix DNA-binding domain"/>
    <property type="match status" value="1"/>
</dbReference>
<evidence type="ECO:0000256" key="3">
    <source>
        <dbReference type="ARBA" id="ARBA00023163"/>
    </source>
</evidence>
<feature type="domain" description="HTH gntR-type" evidence="4">
    <location>
        <begin position="19"/>
        <end position="86"/>
    </location>
</feature>
<evidence type="ECO:0000313" key="6">
    <source>
        <dbReference type="Proteomes" id="UP000021053"/>
    </source>
</evidence>
<dbReference type="Pfam" id="PF00392">
    <property type="entry name" value="GntR"/>
    <property type="match status" value="1"/>
</dbReference>
<dbReference type="Gene3D" id="1.20.120.530">
    <property type="entry name" value="GntR ligand-binding domain-like"/>
    <property type="match status" value="1"/>
</dbReference>